<proteinExistence type="predicted"/>
<organism evidence="1 2">
    <name type="scientific">Arboricoccus pini</name>
    <dbReference type="NCBI Taxonomy" id="1963835"/>
    <lineage>
        <taxon>Bacteria</taxon>
        <taxon>Pseudomonadati</taxon>
        <taxon>Pseudomonadota</taxon>
        <taxon>Alphaproteobacteria</taxon>
        <taxon>Geminicoccales</taxon>
        <taxon>Geminicoccaceae</taxon>
        <taxon>Arboricoccus</taxon>
    </lineage>
</organism>
<dbReference type="AlphaFoldDB" id="A0A212R778"/>
<evidence type="ECO:0000313" key="1">
    <source>
        <dbReference type="EMBL" id="SNB67840.1"/>
    </source>
</evidence>
<dbReference type="Proteomes" id="UP000197065">
    <property type="component" value="Unassembled WGS sequence"/>
</dbReference>
<reference evidence="1 2" key="1">
    <citation type="submission" date="2017-06" db="EMBL/GenBank/DDBJ databases">
        <authorList>
            <person name="Kim H.J."/>
            <person name="Triplett B.A."/>
        </authorList>
    </citation>
    <scope>NUCLEOTIDE SEQUENCE [LARGE SCALE GENOMIC DNA]</scope>
    <source>
        <strain evidence="1 2">B29T1</strain>
    </source>
</reference>
<name>A0A212R778_9PROT</name>
<protein>
    <submittedName>
        <fullName evidence="1">Uncharacterized protein</fullName>
    </submittedName>
</protein>
<dbReference type="EMBL" id="FYEH01000006">
    <property type="protein sequence ID" value="SNB67840.1"/>
    <property type="molecule type" value="Genomic_DNA"/>
</dbReference>
<sequence>MLLRCLERQQREILAIKRRPDMALNRLRQRRDPKAVASTATRSWLSDHRARASASRRLDEAPMNSAIRSHMRARPDFWQPNWIGCWAFRCSRNETPNTKA</sequence>
<accession>A0A212R778</accession>
<gene>
    <name evidence="1" type="ORF">SAMN07250955_10668</name>
</gene>
<keyword evidence="2" id="KW-1185">Reference proteome</keyword>
<evidence type="ECO:0000313" key="2">
    <source>
        <dbReference type="Proteomes" id="UP000197065"/>
    </source>
</evidence>